<feature type="region of interest" description="Disordered" evidence="2">
    <location>
        <begin position="1"/>
        <end position="29"/>
    </location>
</feature>
<dbReference type="PANTHER" id="PTHR33116:SF75">
    <property type="entry name" value="RIBONUCLEASE H PROTEIN"/>
    <property type="match status" value="1"/>
</dbReference>
<dbReference type="InterPro" id="IPR012677">
    <property type="entry name" value="Nucleotide-bd_a/b_plait_sf"/>
</dbReference>
<dbReference type="PROSITE" id="PS50102">
    <property type="entry name" value="RRM"/>
    <property type="match status" value="1"/>
</dbReference>
<dbReference type="SUPFAM" id="SSF53098">
    <property type="entry name" value="Ribonuclease H-like"/>
    <property type="match status" value="1"/>
</dbReference>
<dbReference type="InterPro" id="IPR044730">
    <property type="entry name" value="RNase_H-like_dom_plant"/>
</dbReference>
<dbReference type="InterPro" id="IPR000504">
    <property type="entry name" value="RRM_dom"/>
</dbReference>
<dbReference type="InterPro" id="IPR036691">
    <property type="entry name" value="Endo/exonu/phosph_ase_sf"/>
</dbReference>
<evidence type="ECO:0000259" key="3">
    <source>
        <dbReference type="PROSITE" id="PS50102"/>
    </source>
</evidence>
<dbReference type="InterPro" id="IPR002156">
    <property type="entry name" value="RNaseH_domain"/>
</dbReference>
<name>A0AAF0W6P2_DAUCS</name>
<keyword evidence="6" id="KW-1185">Reference proteome</keyword>
<evidence type="ECO:0000256" key="2">
    <source>
        <dbReference type="SAM" id="MobiDB-lite"/>
    </source>
</evidence>
<feature type="region of interest" description="Disordered" evidence="2">
    <location>
        <begin position="437"/>
        <end position="470"/>
    </location>
</feature>
<dbReference type="Pfam" id="PF00076">
    <property type="entry name" value="RRM_1"/>
    <property type="match status" value="1"/>
</dbReference>
<reference evidence="5" key="2">
    <citation type="submission" date="2022-03" db="EMBL/GenBank/DDBJ databases">
        <title>Draft title - Genomic analysis of global carrot germplasm unveils the trajectory of domestication and the origin of high carotenoid orange carrot.</title>
        <authorList>
            <person name="Iorizzo M."/>
            <person name="Ellison S."/>
            <person name="Senalik D."/>
            <person name="Macko-Podgorni A."/>
            <person name="Grzebelus D."/>
            <person name="Bostan H."/>
            <person name="Rolling W."/>
            <person name="Curaba J."/>
            <person name="Simon P."/>
        </authorList>
    </citation>
    <scope>NUCLEOTIDE SEQUENCE</scope>
    <source>
        <tissue evidence="5">Leaf</tissue>
    </source>
</reference>
<feature type="compositionally biased region" description="Polar residues" evidence="2">
    <location>
        <begin position="9"/>
        <end position="20"/>
    </location>
</feature>
<dbReference type="InterPro" id="IPR012337">
    <property type="entry name" value="RNaseH-like_sf"/>
</dbReference>
<dbReference type="EMBL" id="CP093343">
    <property type="protein sequence ID" value="WOG84202.1"/>
    <property type="molecule type" value="Genomic_DNA"/>
</dbReference>
<feature type="compositionally biased region" description="Polar residues" evidence="2">
    <location>
        <begin position="447"/>
        <end position="458"/>
    </location>
</feature>
<evidence type="ECO:0008006" key="7">
    <source>
        <dbReference type="Google" id="ProtNLM"/>
    </source>
</evidence>
<dbReference type="CDD" id="cd06222">
    <property type="entry name" value="RNase_H_like"/>
    <property type="match status" value="1"/>
</dbReference>
<dbReference type="PROSITE" id="PS50878">
    <property type="entry name" value="RT_POL"/>
    <property type="match status" value="1"/>
</dbReference>
<dbReference type="GO" id="GO:0004523">
    <property type="term" value="F:RNA-DNA hybrid ribonuclease activity"/>
    <property type="evidence" value="ECO:0007669"/>
    <property type="project" value="InterPro"/>
</dbReference>
<dbReference type="InterPro" id="IPR000477">
    <property type="entry name" value="RT_dom"/>
</dbReference>
<dbReference type="InterPro" id="IPR035979">
    <property type="entry name" value="RBD_domain_sf"/>
</dbReference>
<dbReference type="SUPFAM" id="SSF56219">
    <property type="entry name" value="DNase I-like"/>
    <property type="match status" value="1"/>
</dbReference>
<keyword evidence="1" id="KW-0694">RNA-binding</keyword>
<feature type="region of interest" description="Disordered" evidence="2">
    <location>
        <begin position="381"/>
        <end position="403"/>
    </location>
</feature>
<protein>
    <recommendedName>
        <fullName evidence="7">Reverse transcriptase domain-containing protein</fullName>
    </recommendedName>
</protein>
<dbReference type="CDD" id="cd01650">
    <property type="entry name" value="RT_nLTR_like"/>
    <property type="match status" value="1"/>
</dbReference>
<organism evidence="5 6">
    <name type="scientific">Daucus carota subsp. sativus</name>
    <name type="common">Carrot</name>
    <dbReference type="NCBI Taxonomy" id="79200"/>
    <lineage>
        <taxon>Eukaryota</taxon>
        <taxon>Viridiplantae</taxon>
        <taxon>Streptophyta</taxon>
        <taxon>Embryophyta</taxon>
        <taxon>Tracheophyta</taxon>
        <taxon>Spermatophyta</taxon>
        <taxon>Magnoliopsida</taxon>
        <taxon>eudicotyledons</taxon>
        <taxon>Gunneridae</taxon>
        <taxon>Pentapetalae</taxon>
        <taxon>asterids</taxon>
        <taxon>campanulids</taxon>
        <taxon>Apiales</taxon>
        <taxon>Apiaceae</taxon>
        <taxon>Apioideae</taxon>
        <taxon>Scandiceae</taxon>
        <taxon>Daucinae</taxon>
        <taxon>Daucus</taxon>
        <taxon>Daucus sect. Daucus</taxon>
    </lineage>
</organism>
<dbReference type="Pfam" id="PF00078">
    <property type="entry name" value="RVT_1"/>
    <property type="match status" value="1"/>
</dbReference>
<gene>
    <name evidence="5" type="ORF">DCAR_0103384</name>
</gene>
<dbReference type="InterPro" id="IPR043502">
    <property type="entry name" value="DNA/RNA_pol_sf"/>
</dbReference>
<dbReference type="SUPFAM" id="SSF56672">
    <property type="entry name" value="DNA/RNA polymerases"/>
    <property type="match status" value="1"/>
</dbReference>
<dbReference type="Gene3D" id="3.30.420.10">
    <property type="entry name" value="Ribonuclease H-like superfamily/Ribonuclease H"/>
    <property type="match status" value="1"/>
</dbReference>
<feature type="domain" description="RRM" evidence="3">
    <location>
        <begin position="135"/>
        <end position="218"/>
    </location>
</feature>
<dbReference type="Gene3D" id="3.60.10.10">
    <property type="entry name" value="Endonuclease/exonuclease/phosphatase"/>
    <property type="match status" value="1"/>
</dbReference>
<accession>A0AAF0W6P2</accession>
<dbReference type="Pfam" id="PF13456">
    <property type="entry name" value="RVT_3"/>
    <property type="match status" value="1"/>
</dbReference>
<dbReference type="Gene3D" id="3.30.70.330">
    <property type="match status" value="1"/>
</dbReference>
<dbReference type="InterPro" id="IPR036397">
    <property type="entry name" value="RNaseH_sf"/>
</dbReference>
<dbReference type="PANTHER" id="PTHR33116">
    <property type="entry name" value="REVERSE TRANSCRIPTASE ZINC-BINDING DOMAIN-CONTAINING PROTEIN-RELATED-RELATED"/>
    <property type="match status" value="1"/>
</dbReference>
<evidence type="ECO:0000313" key="5">
    <source>
        <dbReference type="EMBL" id="WOG84202.1"/>
    </source>
</evidence>
<dbReference type="SMART" id="SM00360">
    <property type="entry name" value="RRM"/>
    <property type="match status" value="1"/>
</dbReference>
<proteinExistence type="predicted"/>
<dbReference type="SUPFAM" id="SSF54928">
    <property type="entry name" value="RNA-binding domain, RBD"/>
    <property type="match status" value="1"/>
</dbReference>
<evidence type="ECO:0000259" key="4">
    <source>
        <dbReference type="PROSITE" id="PS50878"/>
    </source>
</evidence>
<dbReference type="CDD" id="cd00590">
    <property type="entry name" value="RRM_SF"/>
    <property type="match status" value="1"/>
</dbReference>
<feature type="domain" description="Reverse transcriptase" evidence="4">
    <location>
        <begin position="958"/>
        <end position="1236"/>
    </location>
</feature>
<evidence type="ECO:0000313" key="6">
    <source>
        <dbReference type="Proteomes" id="UP000077755"/>
    </source>
</evidence>
<dbReference type="GO" id="GO:0003723">
    <property type="term" value="F:RNA binding"/>
    <property type="evidence" value="ECO:0007669"/>
    <property type="project" value="UniProtKB-UniRule"/>
</dbReference>
<evidence type="ECO:0000256" key="1">
    <source>
        <dbReference type="PROSITE-ProRule" id="PRU00176"/>
    </source>
</evidence>
<dbReference type="Proteomes" id="UP000077755">
    <property type="component" value="Chromosome 1"/>
</dbReference>
<reference evidence="5" key="1">
    <citation type="journal article" date="2016" name="Nat. Genet.">
        <title>A high-quality carrot genome assembly provides new insights into carotenoid accumulation and asterid genome evolution.</title>
        <authorList>
            <person name="Iorizzo M."/>
            <person name="Ellison S."/>
            <person name="Senalik D."/>
            <person name="Zeng P."/>
            <person name="Satapoomin P."/>
            <person name="Huang J."/>
            <person name="Bowman M."/>
            <person name="Iovene M."/>
            <person name="Sanseverino W."/>
            <person name="Cavagnaro P."/>
            <person name="Yildiz M."/>
            <person name="Macko-Podgorni A."/>
            <person name="Moranska E."/>
            <person name="Grzebelus E."/>
            <person name="Grzebelus D."/>
            <person name="Ashrafi H."/>
            <person name="Zheng Z."/>
            <person name="Cheng S."/>
            <person name="Spooner D."/>
            <person name="Van Deynze A."/>
            <person name="Simon P."/>
        </authorList>
    </citation>
    <scope>NUCLEOTIDE SEQUENCE</scope>
    <source>
        <tissue evidence="5">Leaf</tissue>
    </source>
</reference>
<sequence length="1642" mass="187594">MESGKRSDFQISNSQTTFRRSSGGDKSKQDVGDKLVNNFIWAHNHLVEKRVLERLNFGDRSAIQDALDQIHARSLDDNPFKGVRSYSEVLKNSEKGHATGFSVGDQPDPKEEEWQEVSYKRRQSARPKQGVNYRVTIFLHNIPENATGSQIWRLFKSCGHVLDIILPKKRDVRGSRYGFVHTISELEAGAIINNAKMDRALGGRISMSINGISNQQGRGQGKANWENKTNPKDFGKKMFEFTELEIDEEVETALLECKIGFSWFEESATIMQERLNDIGLENYRITSLSKRKESDHIISKVTWIECKGLPMPAWKDENLKAITSRFGEWISWTYQSDSLNEFFNPLICIDTVLPDNICDRMKVLPMEFSNNQEHVGSVNTQKDVTGLSHSERISSGSVTNGPLPIIEMPMSKEQDSKEKIIEGGGLIKNLRVITPTSQRHSSEFRSYVSSPEESSNTSHQHDSLPGSEICNSELNSSIQTDLCIDVSKKLRVKSNRGRPKKVNNGVRNPFEIGIKFKGRKRKAGGGRKVNRSRRVKEAPNCLQIVSTKLTGRSTMEALEIIRSAELMGLEIKGDRELAVKEIARKLDNGEFHVVSVYSPLDLSLKMSLWEDIRNILSLIDKEPLAVVGDFNCIRRRSEQGNCVYSRKDMDLFDGWIEDCNLLELPLLNDMYTWFGPVGKKSKLDRILVNHEWFQTGNWNVKSLSRKHSDHSPLFTFMVGMSRVSKPFKIFNCFLTEELFEGIQKEMWRDDQWRSQNIHVVLKRIKTKIKEMTRGSRDKINTEILALENKLRIADNSTVDQGWKTQGEIREQLLQLYSKRESMLKQKARLSWLKLGDGNTSFFHRTVQIRRHRNNIKRIIWNDVWISDPEGIKRTFFQFFSSFYKLEVTSPLGLGMLTLPWLEDHAKSSLIKPILVQEVEAVLHNLEDDKAPGPDGLNIRSLKFLWPIIKSKIMCFLEHFQSTATLPTGINASFIALIPKIAEPTLVNHYRPISLINSAVKLLTKILASRLACHMNAIVSDSQTGFIKGRQASESILLVKEIVHSIQKGKGRGMVLKLDFEKAFDTVKWEFLFEVLAKMNFDQKWIGWIKGLLETARVSILVNGSPTKEFVPSRGLRQGDPLSPLLFNLVGEVLSSMLHKTSQKGIFKGFSLGKAMQPITHLQFADDTIVFVDNTLESISGVKKVLQCFQMISGLKINYEKSEIFAHNSSFSTQMEGARIFGCKVGQWPMTYLGVPIGISSKRRIFWEPLVKKFHSKLATWKADILNLAGRTTLVKSVLDSLPTYWLGLHMIPPGVCDKIERIRRDFLWGSVGGKEEPKRKIHAIRWSRICLSKDQGGLGLVPIKVKNLALLGKWSFRWDNERHRNWNIWIRGKYNCSKHSNLQESLFCSWWNFEDDFLEGLNPCNLWDSAKLIRYKKAKFAWQVVISATLWVIWLSRNDAIFNNVPVHVRHNLIFLKSLAREWCLAENLITVSSTTWWDHNPMGSITKSEDDQMKALSQVNWDLIAFLDGSWKILQGSNQAGIGGYIQQKNGNAIFSFSGPSSACSAFQAEWNALTFLLTNFAKSRWSDHSLLIYSDCKSLICKFLELFTSDVEEEYIYLARLIKPMKVYIKLISRDLNCRADMLAKQGAHNSQMAHFWAHN</sequence>